<dbReference type="Gene3D" id="2.30.310.10">
    <property type="entry name" value="ibrinogen binding protein from staphylococcus aureus domain"/>
    <property type="match status" value="1"/>
</dbReference>
<dbReference type="InterPro" id="IPR051608">
    <property type="entry name" value="RQC_Subunit_NEMF"/>
</dbReference>
<feature type="region of interest" description="Disordered" evidence="6">
    <location>
        <begin position="458"/>
        <end position="481"/>
    </location>
</feature>
<evidence type="ECO:0000256" key="1">
    <source>
        <dbReference type="ARBA" id="ARBA00022555"/>
    </source>
</evidence>
<dbReference type="EMBL" id="CP002547">
    <property type="protein sequence ID" value="ADY55049.1"/>
    <property type="molecule type" value="Genomic_DNA"/>
</dbReference>
<evidence type="ECO:0000313" key="8">
    <source>
        <dbReference type="EMBL" id="ADY55049.1"/>
    </source>
</evidence>
<dbReference type="InterPro" id="IPR043682">
    <property type="entry name" value="RqcH_bacterial"/>
</dbReference>
<keyword evidence="9" id="KW-1185">Reference proteome</keyword>
<dbReference type="GO" id="GO:0043023">
    <property type="term" value="F:ribosomal large subunit binding"/>
    <property type="evidence" value="ECO:0007669"/>
    <property type="project" value="UniProtKB-UniRule"/>
</dbReference>
<keyword evidence="2 5" id="KW-0699">rRNA-binding</keyword>
<dbReference type="Pfam" id="PF05833">
    <property type="entry name" value="NFACT_N"/>
    <property type="match status" value="1"/>
</dbReference>
<name>F0T0I4_SYNGF</name>
<dbReference type="Proteomes" id="UP000007488">
    <property type="component" value="Chromosome"/>
</dbReference>
<dbReference type="InterPro" id="IPR008532">
    <property type="entry name" value="NFACT_RNA-bd"/>
</dbReference>
<dbReference type="PANTHER" id="PTHR15239">
    <property type="entry name" value="NUCLEAR EXPORT MEDIATOR FACTOR NEMF"/>
    <property type="match status" value="1"/>
</dbReference>
<feature type="domain" description="NFACT RNA-binding" evidence="7">
    <location>
        <begin position="481"/>
        <end position="580"/>
    </location>
</feature>
<evidence type="ECO:0000259" key="7">
    <source>
        <dbReference type="Pfam" id="PF05670"/>
    </source>
</evidence>
<dbReference type="GO" id="GO:1990112">
    <property type="term" value="C:RQC complex"/>
    <property type="evidence" value="ECO:0007669"/>
    <property type="project" value="TreeGrafter"/>
</dbReference>
<dbReference type="GO" id="GO:0072344">
    <property type="term" value="P:rescue of stalled ribosome"/>
    <property type="evidence" value="ECO:0007669"/>
    <property type="project" value="UniProtKB-UniRule"/>
</dbReference>
<comment type="subunit">
    <text evidence="5">Associates with stalled 50S ribosomal subunits. Binds to RqcP.</text>
</comment>
<evidence type="ECO:0000256" key="5">
    <source>
        <dbReference type="HAMAP-Rule" id="MF_00844"/>
    </source>
</evidence>
<dbReference type="RefSeq" id="WP_013623920.1">
    <property type="nucleotide sequence ID" value="NC_015172.1"/>
</dbReference>
<reference evidence="8 9" key="1">
    <citation type="journal article" date="2011" name="Stand. Genomic Sci.">
        <title>Complete genome sequence of Syntrophobotulus glycolicus type strain (FlGlyR).</title>
        <authorList>
            <person name="Han C."/>
            <person name="Mwirichia R."/>
            <person name="Chertkov O."/>
            <person name="Held B."/>
            <person name="Lapidus A."/>
            <person name="Nolan M."/>
            <person name="Lucas S."/>
            <person name="Hammon N."/>
            <person name="Deshpande S."/>
            <person name="Cheng J.F."/>
            <person name="Tapia R."/>
            <person name="Goodwin L."/>
            <person name="Pitluck S."/>
            <person name="Huntemann M."/>
            <person name="Liolios K."/>
            <person name="Ivanova N."/>
            <person name="Pagani I."/>
            <person name="Mavromatis K."/>
            <person name="Ovchinikova G."/>
            <person name="Pati A."/>
            <person name="Chen A."/>
            <person name="Palaniappan K."/>
            <person name="Land M."/>
            <person name="Hauser L."/>
            <person name="Brambilla E.M."/>
            <person name="Rohde M."/>
            <person name="Spring S."/>
            <person name="Sikorski J."/>
            <person name="Goker M."/>
            <person name="Woyke T."/>
            <person name="Bristow J."/>
            <person name="Eisen J.A."/>
            <person name="Markowitz V."/>
            <person name="Hugenholtz P."/>
            <person name="Kyrpides N.C."/>
            <person name="Klenk H.P."/>
            <person name="Detter J.C."/>
        </authorList>
    </citation>
    <scope>NUCLEOTIDE SEQUENCE [LARGE SCALE GENOMIC DNA]</scope>
    <source>
        <strain evidence="9">DSM 8271 / FlGlyR</strain>
    </source>
</reference>
<keyword evidence="3 5" id="KW-0694">RNA-binding</keyword>
<dbReference type="HAMAP" id="MF_00844_B">
    <property type="entry name" value="RqcH_B"/>
    <property type="match status" value="1"/>
</dbReference>
<reference evidence="9" key="2">
    <citation type="submission" date="2011-02" db="EMBL/GenBank/DDBJ databases">
        <title>The complete genome of Syntrophobotulus glycolicus DSM 8271.</title>
        <authorList>
            <person name="Lucas S."/>
            <person name="Copeland A."/>
            <person name="Lapidus A."/>
            <person name="Bruce D."/>
            <person name="Goodwin L."/>
            <person name="Pitluck S."/>
            <person name="Kyrpides N."/>
            <person name="Mavromatis K."/>
            <person name="Pagani I."/>
            <person name="Ivanova N."/>
            <person name="Mikhailova N."/>
            <person name="Chertkov O."/>
            <person name="Held B."/>
            <person name="Detter J.C."/>
            <person name="Tapia R."/>
            <person name="Han C."/>
            <person name="Land M."/>
            <person name="Hauser L."/>
            <person name="Markowitz V."/>
            <person name="Cheng J.-F."/>
            <person name="Hugenholtz P."/>
            <person name="Woyke T."/>
            <person name="Wu D."/>
            <person name="Spring S."/>
            <person name="Schroeder M."/>
            <person name="Brambilla E."/>
            <person name="Klenk H.-P."/>
            <person name="Eisen J.A."/>
        </authorList>
    </citation>
    <scope>NUCLEOTIDE SEQUENCE [LARGE SCALE GENOMIC DNA]</scope>
    <source>
        <strain evidence="9">DSM 8271 / FlGlyR</strain>
    </source>
</reference>
<dbReference type="AlphaFoldDB" id="F0T0I4"/>
<dbReference type="OrthoDB" id="9766163at2"/>
<protein>
    <recommendedName>
        <fullName evidence="5">Rqc2 homolog RqcH</fullName>
        <shortName evidence="5">RqcH</shortName>
    </recommendedName>
</protein>
<dbReference type="GO" id="GO:0000049">
    <property type="term" value="F:tRNA binding"/>
    <property type="evidence" value="ECO:0007669"/>
    <property type="project" value="UniProtKB-UniRule"/>
</dbReference>
<dbReference type="PANTHER" id="PTHR15239:SF6">
    <property type="entry name" value="RIBOSOME QUALITY CONTROL COMPLEX SUBUNIT NEMF"/>
    <property type="match status" value="1"/>
</dbReference>
<dbReference type="KEGG" id="sgy:Sgly_0687"/>
<evidence type="ECO:0000256" key="4">
    <source>
        <dbReference type="ARBA" id="ARBA00022917"/>
    </source>
</evidence>
<dbReference type="STRING" id="645991.Sgly_0687"/>
<dbReference type="GO" id="GO:0019843">
    <property type="term" value="F:rRNA binding"/>
    <property type="evidence" value="ECO:0007669"/>
    <property type="project" value="UniProtKB-UniRule"/>
</dbReference>
<evidence type="ECO:0000256" key="2">
    <source>
        <dbReference type="ARBA" id="ARBA00022730"/>
    </source>
</evidence>
<comment type="similarity">
    <text evidence="5">Belongs to the NEMF family.</text>
</comment>
<evidence type="ECO:0000256" key="6">
    <source>
        <dbReference type="SAM" id="MobiDB-lite"/>
    </source>
</evidence>
<organism evidence="8 9">
    <name type="scientific">Syntrophobotulus glycolicus (strain DSM 8271 / FlGlyR)</name>
    <dbReference type="NCBI Taxonomy" id="645991"/>
    <lineage>
        <taxon>Bacteria</taxon>
        <taxon>Bacillati</taxon>
        <taxon>Bacillota</taxon>
        <taxon>Clostridia</taxon>
        <taxon>Eubacteriales</taxon>
        <taxon>Desulfitobacteriaceae</taxon>
        <taxon>Syntrophobotulus</taxon>
    </lineage>
</organism>
<proteinExistence type="inferred from homology"/>
<accession>F0T0I4</accession>
<dbReference type="eggNOG" id="COG1293">
    <property type="taxonomic scope" value="Bacteria"/>
</dbReference>
<sequence length="615" mass="69727">MALDSITLHHLINELRPLLTGSRIDKIHQPEKEEVHIIIRNNRPLKLLLNCSSNHARLHLTSENKKNPLSPPMFCMILRKHLEGGKILEINQQGLERVVKIIIQNYNDRGDLQSFELILEIMGKHSNLILLDSASQTILDGLKRYSHSVSRHREVLPGRIYIAPPSQNKHEPVRTEEKFKELILLQPLEQSLKTILVASFNGISPELAKEILLRAGLDDGAVLEHCGDIDLSRLYQAYSFFLIDTLNEAWASPEPCVYFQDQTKILAQAFTFIPYAQYSPYPLEKNPSLNEAVGLYHQKRQDFHTTEAMRGSLRKIVQDHLAHMVKKLNIYEDAIERAEKGLAYRKSGELITSNIYRIPAGAKQVELEDYTDPELKAVRIELDPRLTPTGNAQKYFKLYNKAKATILKTKPLQAEAQTEINYLSSLRVSLDQASSPDELKEIHNELIEQKYIAGKNLPARNKADKKHGTKKKQPEKLSLPHVYTSGSGHPIIVGRNNKQNDRMTWREARPHDLWLHVKQIPGSHVIVPLQEGEEFPDDTTLLEAAALAAYFSQARGSSHIPVDYTHVRQIKKPNGAKPGMVVYEQNWSLLITPRQDTIDALLATETGAELDSGIS</sequence>
<feature type="compositionally biased region" description="Basic residues" evidence="6">
    <location>
        <begin position="463"/>
        <end position="473"/>
    </location>
</feature>
<evidence type="ECO:0000313" key="9">
    <source>
        <dbReference type="Proteomes" id="UP000007488"/>
    </source>
</evidence>
<dbReference type="HOGENOM" id="CLU_022481_2_1_9"/>
<keyword evidence="1 5" id="KW-0820">tRNA-binding</keyword>
<gene>
    <name evidence="5" type="primary">rqcH</name>
    <name evidence="8" type="ordered locus">Sgly_0687</name>
</gene>
<keyword evidence="4 5" id="KW-0648">Protein biosynthesis</keyword>
<dbReference type="FunFam" id="2.30.310.10:FF:000004">
    <property type="entry name" value="Fibronectin-binding protein A"/>
    <property type="match status" value="1"/>
</dbReference>
<evidence type="ECO:0000256" key="3">
    <source>
        <dbReference type="ARBA" id="ARBA00022884"/>
    </source>
</evidence>
<comment type="function">
    <text evidence="5">Key component of the ribosome quality control system (RQC), a ribosome-associated complex that mediates the extraction of incompletely synthesized nascent chains from stalled ribosomes and their subsequent degradation. RqcH recruits Ala-charged tRNA, and with RqcP directs the elongation of stalled nascent chains on 50S ribosomal subunits, leading to non-templated C-terminal alanine extensions (Ala tail). The Ala tail promotes nascent chain degradation. May add between 1 and at least 8 Ala residues. Binds to stalled 50S ribosomal subunits.</text>
</comment>
<dbReference type="Pfam" id="PF05670">
    <property type="entry name" value="NFACT-R_1"/>
    <property type="match status" value="1"/>
</dbReference>